<keyword evidence="3" id="KW-1185">Reference proteome</keyword>
<proteinExistence type="predicted"/>
<feature type="compositionally biased region" description="Acidic residues" evidence="1">
    <location>
        <begin position="72"/>
        <end position="87"/>
    </location>
</feature>
<keyword evidence="2" id="KW-0472">Membrane</keyword>
<dbReference type="Pfam" id="PF15879">
    <property type="entry name" value="MWFE"/>
    <property type="match status" value="1"/>
</dbReference>
<dbReference type="Proteomes" id="UP000695000">
    <property type="component" value="Unplaced"/>
</dbReference>
<evidence type="ECO:0000313" key="3">
    <source>
        <dbReference type="Proteomes" id="UP000695000"/>
    </source>
</evidence>
<organism evidence="3 6">
    <name type="scientific">Nicrophorus vespilloides</name>
    <name type="common">Boreal carrion beetle</name>
    <dbReference type="NCBI Taxonomy" id="110193"/>
    <lineage>
        <taxon>Eukaryota</taxon>
        <taxon>Metazoa</taxon>
        <taxon>Ecdysozoa</taxon>
        <taxon>Arthropoda</taxon>
        <taxon>Hexapoda</taxon>
        <taxon>Insecta</taxon>
        <taxon>Pterygota</taxon>
        <taxon>Neoptera</taxon>
        <taxon>Endopterygota</taxon>
        <taxon>Coleoptera</taxon>
        <taxon>Polyphaga</taxon>
        <taxon>Staphyliniformia</taxon>
        <taxon>Silphidae</taxon>
        <taxon>Nicrophorinae</taxon>
        <taxon>Nicrophorus</taxon>
    </lineage>
</organism>
<dbReference type="RefSeq" id="XP_017784692.1">
    <property type="nucleotide sequence ID" value="XM_017929203.1"/>
</dbReference>
<evidence type="ECO:0000256" key="1">
    <source>
        <dbReference type="SAM" id="MobiDB-lite"/>
    </source>
</evidence>
<evidence type="ECO:0000256" key="2">
    <source>
        <dbReference type="SAM" id="Phobius"/>
    </source>
</evidence>
<dbReference type="RefSeq" id="XP_017784691.1">
    <property type="nucleotide sequence ID" value="XM_017929202.1"/>
</dbReference>
<feature type="region of interest" description="Disordered" evidence="1">
    <location>
        <begin position="72"/>
        <end position="98"/>
    </location>
</feature>
<keyword evidence="2" id="KW-0812">Transmembrane</keyword>
<accession>A0ABM1NCZ2</accession>
<keyword evidence="2" id="KW-1133">Transmembrane helix</keyword>
<evidence type="ECO:0000313" key="6">
    <source>
        <dbReference type="RefSeq" id="XP_017784692.1"/>
    </source>
</evidence>
<dbReference type="GeneID" id="108568238"/>
<protein>
    <submittedName>
        <fullName evidence="4 5">Uncharacterized protein LOC108568238</fullName>
    </submittedName>
</protein>
<feature type="compositionally biased region" description="Basic and acidic residues" evidence="1">
    <location>
        <begin position="88"/>
        <end position="98"/>
    </location>
</feature>
<dbReference type="RefSeq" id="XP_017784690.1">
    <property type="nucleotide sequence ID" value="XM_017929201.1"/>
</dbReference>
<sequence length="98" mass="11310">MWFEILPTFMIVFVAMAIPHYAARGLNWLIVGNSYRRQLLTGSETTNYLRDSRLTGHPYKIRGLDSLFEEEARDDDEECYDGDDDDSNNNKKDGGKDD</sequence>
<reference evidence="4 5" key="1">
    <citation type="submission" date="2025-05" db="UniProtKB">
        <authorList>
            <consortium name="RefSeq"/>
        </authorList>
    </citation>
    <scope>IDENTIFICATION</scope>
    <source>
        <tissue evidence="4 5">Whole Larva</tissue>
    </source>
</reference>
<dbReference type="InterPro" id="IPR017384">
    <property type="entry name" value="NADH_Ub_cplx-1_asu_su-1"/>
</dbReference>
<name>A0ABM1NCZ2_NICVS</name>
<gene>
    <name evidence="4 5 6" type="primary">LOC108568238</name>
</gene>
<evidence type="ECO:0000313" key="5">
    <source>
        <dbReference type="RefSeq" id="XP_017784691.1"/>
    </source>
</evidence>
<evidence type="ECO:0000313" key="4">
    <source>
        <dbReference type="RefSeq" id="XP_017784690.1"/>
    </source>
</evidence>
<feature type="transmembrane region" description="Helical" evidence="2">
    <location>
        <begin position="6"/>
        <end position="30"/>
    </location>
</feature>